<protein>
    <submittedName>
        <fullName evidence="1">Uncharacterized protein</fullName>
    </submittedName>
</protein>
<keyword evidence="2" id="KW-1185">Reference proteome</keyword>
<evidence type="ECO:0000313" key="1">
    <source>
        <dbReference type="EMBL" id="AHG84762.1"/>
    </source>
</evidence>
<accession>A0ABM5PFW9</accession>
<evidence type="ECO:0000313" key="2">
    <source>
        <dbReference type="Proteomes" id="UP000019092"/>
    </source>
</evidence>
<dbReference type="EMBL" id="CP006955">
    <property type="protein sequence ID" value="AHG84762.1"/>
    <property type="molecule type" value="Genomic_DNA"/>
</dbReference>
<proteinExistence type="predicted"/>
<sequence length="47" mass="5576">MIKRLYFTTFTFTKKASGRILQIFCQIQPLEKPKNINLRSLIAPHIR</sequence>
<name>A0ABM5PFW9_BIBTR</name>
<gene>
    <name evidence="1" type="ORF">F543_19010</name>
</gene>
<reference evidence="1 2" key="1">
    <citation type="submission" date="2013-12" db="EMBL/GenBank/DDBJ databases">
        <title>Annotation of the Bibersteinia trehalosi USDA-ARS-USMARC-189 complete genome.</title>
        <authorList>
            <person name="Harhay G.P."/>
            <person name="McVey S."/>
            <person name="Clawson M.L."/>
            <person name="Bono J."/>
            <person name="Heaton M.P."/>
            <person name="Chitko-Mckown C.G."/>
            <person name="Harhay D.M."/>
            <person name="Smith T.P.L."/>
        </authorList>
    </citation>
    <scope>NUCLEOTIDE SEQUENCE [LARGE SCALE GENOMIC DNA]</scope>
    <source>
        <strain evidence="1 2">USDA-ARS-USMARC-189</strain>
    </source>
</reference>
<dbReference type="Proteomes" id="UP000019092">
    <property type="component" value="Chromosome"/>
</dbReference>
<organism evidence="1 2">
    <name type="scientific">Bibersteinia trehalosi USDA-ARS-USMARC-189</name>
    <dbReference type="NCBI Taxonomy" id="1263831"/>
    <lineage>
        <taxon>Bacteria</taxon>
        <taxon>Pseudomonadati</taxon>
        <taxon>Pseudomonadota</taxon>
        <taxon>Gammaproteobacteria</taxon>
        <taxon>Pasteurellales</taxon>
        <taxon>Pasteurellaceae</taxon>
        <taxon>Bibersteinia</taxon>
    </lineage>
</organism>